<keyword evidence="3" id="KW-1185">Reference proteome</keyword>
<evidence type="ECO:0000256" key="1">
    <source>
        <dbReference type="SAM" id="MobiDB-lite"/>
    </source>
</evidence>
<evidence type="ECO:0000313" key="3">
    <source>
        <dbReference type="Proteomes" id="UP000823388"/>
    </source>
</evidence>
<gene>
    <name evidence="2" type="ORF">PVAP13_4NG055900</name>
</gene>
<dbReference type="AlphaFoldDB" id="A0A8T0T1N5"/>
<proteinExistence type="predicted"/>
<protein>
    <recommendedName>
        <fullName evidence="4">Retrotransposon gag domain-containing protein</fullName>
    </recommendedName>
</protein>
<sequence>MAPTTRIKALSPKEEAAEMKVHMEKLQAEMEGVKIIRTEMDELKVMMKQLNLSLEKLATPQGDTQDELAPYGSLNSVVTVTAVDSGVKPTDPESSARLEGQIPQPPPHHLPPQPPQIPPPPPGHTVPPLSYQHPHLHNILSPYQSRPPHPDASFLQNQVFPPKPPPLPHYPSHQPPSHQYSPPTYYHANQYPFPPQPPQYPNQFPPYTPTYVPPYPSPPYFGNHYPPPPPNYSDYTSKNPYKLDMPYFNGDNPSGWIRRCDRYFELSIIPDHMKVKIALAYITGKADTWLRGTGIMLNTALPQWPEFCTMVLNMFAEISLFDAMEKFQNLQQLFTVSQYIDLFEEAMILLKKDNPYLEEPFFLASFVRGLKPDIKHFVKCYQPKKLLDAYWYAR</sequence>
<reference evidence="2" key="1">
    <citation type="submission" date="2020-05" db="EMBL/GenBank/DDBJ databases">
        <title>WGS assembly of Panicum virgatum.</title>
        <authorList>
            <person name="Lovell J.T."/>
            <person name="Jenkins J."/>
            <person name="Shu S."/>
            <person name="Juenger T.E."/>
            <person name="Schmutz J."/>
        </authorList>
    </citation>
    <scope>NUCLEOTIDE SEQUENCE</scope>
    <source>
        <strain evidence="2">AP13</strain>
    </source>
</reference>
<comment type="caution">
    <text evidence="2">The sequence shown here is derived from an EMBL/GenBank/DDBJ whole genome shotgun (WGS) entry which is preliminary data.</text>
</comment>
<feature type="region of interest" description="Disordered" evidence="1">
    <location>
        <begin position="85"/>
        <end position="184"/>
    </location>
</feature>
<accession>A0A8T0T1N5</accession>
<feature type="compositionally biased region" description="Pro residues" evidence="1">
    <location>
        <begin position="103"/>
        <end position="125"/>
    </location>
</feature>
<evidence type="ECO:0000313" key="2">
    <source>
        <dbReference type="EMBL" id="KAG2604237.1"/>
    </source>
</evidence>
<dbReference type="Proteomes" id="UP000823388">
    <property type="component" value="Chromosome 4N"/>
</dbReference>
<feature type="compositionally biased region" description="Low complexity" evidence="1">
    <location>
        <begin position="170"/>
        <end position="184"/>
    </location>
</feature>
<name>A0A8T0T1N5_PANVG</name>
<organism evidence="2 3">
    <name type="scientific">Panicum virgatum</name>
    <name type="common">Blackwell switchgrass</name>
    <dbReference type="NCBI Taxonomy" id="38727"/>
    <lineage>
        <taxon>Eukaryota</taxon>
        <taxon>Viridiplantae</taxon>
        <taxon>Streptophyta</taxon>
        <taxon>Embryophyta</taxon>
        <taxon>Tracheophyta</taxon>
        <taxon>Spermatophyta</taxon>
        <taxon>Magnoliopsida</taxon>
        <taxon>Liliopsida</taxon>
        <taxon>Poales</taxon>
        <taxon>Poaceae</taxon>
        <taxon>PACMAD clade</taxon>
        <taxon>Panicoideae</taxon>
        <taxon>Panicodae</taxon>
        <taxon>Paniceae</taxon>
        <taxon>Panicinae</taxon>
        <taxon>Panicum</taxon>
        <taxon>Panicum sect. Hiantes</taxon>
    </lineage>
</organism>
<dbReference type="EMBL" id="CM029044">
    <property type="protein sequence ID" value="KAG2604237.1"/>
    <property type="molecule type" value="Genomic_DNA"/>
</dbReference>
<evidence type="ECO:0008006" key="4">
    <source>
        <dbReference type="Google" id="ProtNLM"/>
    </source>
</evidence>